<dbReference type="EMBL" id="JBBPBM010000031">
    <property type="protein sequence ID" value="KAK8534703.1"/>
    <property type="molecule type" value="Genomic_DNA"/>
</dbReference>
<evidence type="ECO:0000259" key="2">
    <source>
        <dbReference type="Pfam" id="PF03732"/>
    </source>
</evidence>
<protein>
    <recommendedName>
        <fullName evidence="2">Retrotransposon gag domain-containing protein</fullName>
    </recommendedName>
</protein>
<organism evidence="3 4">
    <name type="scientific">Hibiscus sabdariffa</name>
    <name type="common">roselle</name>
    <dbReference type="NCBI Taxonomy" id="183260"/>
    <lineage>
        <taxon>Eukaryota</taxon>
        <taxon>Viridiplantae</taxon>
        <taxon>Streptophyta</taxon>
        <taxon>Embryophyta</taxon>
        <taxon>Tracheophyta</taxon>
        <taxon>Spermatophyta</taxon>
        <taxon>Magnoliopsida</taxon>
        <taxon>eudicotyledons</taxon>
        <taxon>Gunneridae</taxon>
        <taxon>Pentapetalae</taxon>
        <taxon>rosids</taxon>
        <taxon>malvids</taxon>
        <taxon>Malvales</taxon>
        <taxon>Malvaceae</taxon>
        <taxon>Malvoideae</taxon>
        <taxon>Hibiscus</taxon>
    </lineage>
</organism>
<dbReference type="Proteomes" id="UP001472677">
    <property type="component" value="Unassembled WGS sequence"/>
</dbReference>
<dbReference type="InterPro" id="IPR005162">
    <property type="entry name" value="Retrotrans_gag_dom"/>
</dbReference>
<evidence type="ECO:0000313" key="4">
    <source>
        <dbReference type="Proteomes" id="UP001472677"/>
    </source>
</evidence>
<keyword evidence="4" id="KW-1185">Reference proteome</keyword>
<feature type="region of interest" description="Disordered" evidence="1">
    <location>
        <begin position="118"/>
        <end position="140"/>
    </location>
</feature>
<proteinExistence type="predicted"/>
<evidence type="ECO:0000256" key="1">
    <source>
        <dbReference type="SAM" id="MobiDB-lite"/>
    </source>
</evidence>
<feature type="domain" description="Retrotransposon gag" evidence="2">
    <location>
        <begin position="38"/>
        <end position="103"/>
    </location>
</feature>
<comment type="caution">
    <text evidence="3">The sequence shown here is derived from an EMBL/GenBank/DDBJ whole genome shotgun (WGS) entry which is preliminary data.</text>
</comment>
<gene>
    <name evidence="3" type="ORF">V6N12_057347</name>
</gene>
<reference evidence="3 4" key="1">
    <citation type="journal article" date="2024" name="G3 (Bethesda)">
        <title>Genome assembly of Hibiscus sabdariffa L. provides insights into metabolisms of medicinal natural products.</title>
        <authorList>
            <person name="Kim T."/>
        </authorList>
    </citation>
    <scope>NUCLEOTIDE SEQUENCE [LARGE SCALE GENOMIC DNA]</scope>
    <source>
        <strain evidence="3">TK-2024</strain>
        <tissue evidence="3">Old leaves</tissue>
    </source>
</reference>
<name>A0ABR2DBJ9_9ROSI</name>
<accession>A0ABR2DBJ9</accession>
<dbReference type="Pfam" id="PF03732">
    <property type="entry name" value="Retrotrans_gag"/>
    <property type="match status" value="1"/>
</dbReference>
<evidence type="ECO:0000313" key="3">
    <source>
        <dbReference type="EMBL" id="KAK8534703.1"/>
    </source>
</evidence>
<sequence length="140" mass="16596">MDESHPEVAEYWLEATTRILTKQLPCSDEHKLECDIALLADEALSWWETTTLIAPAEKVTWEFFVEEFKKKYISEQYLDERRKKFLYLKQALGIEDFQELVNRAIATEAKMKALEKKIGEIHRSNKRTRSDNKSNRPFKK</sequence>
<feature type="compositionally biased region" description="Basic and acidic residues" evidence="1">
    <location>
        <begin position="118"/>
        <end position="134"/>
    </location>
</feature>